<dbReference type="InterPro" id="IPR022061">
    <property type="entry name" value="DUF3617"/>
</dbReference>
<proteinExistence type="predicted"/>
<evidence type="ECO:0000313" key="2">
    <source>
        <dbReference type="EMBL" id="SDN21351.1"/>
    </source>
</evidence>
<dbReference type="OrthoDB" id="9180646at2"/>
<evidence type="ECO:0000313" key="3">
    <source>
        <dbReference type="Proteomes" id="UP000199602"/>
    </source>
</evidence>
<feature type="signal peptide" evidence="1">
    <location>
        <begin position="1"/>
        <end position="20"/>
    </location>
</feature>
<keyword evidence="3" id="KW-1185">Reference proteome</keyword>
<protein>
    <recommendedName>
        <fullName evidence="4">Lipocalin-like domain-containing protein</fullName>
    </recommendedName>
</protein>
<dbReference type="RefSeq" id="WP_159427658.1">
    <property type="nucleotide sequence ID" value="NZ_FNIN01000001.1"/>
</dbReference>
<dbReference type="Pfam" id="PF12276">
    <property type="entry name" value="DUF3617"/>
    <property type="match status" value="1"/>
</dbReference>
<dbReference type="AlphaFoldDB" id="A0A1G9ZK13"/>
<reference evidence="2 3" key="1">
    <citation type="submission" date="2016-10" db="EMBL/GenBank/DDBJ databases">
        <authorList>
            <person name="de Groot N.N."/>
        </authorList>
    </citation>
    <scope>NUCLEOTIDE SEQUENCE [LARGE SCALE GENOMIC DNA]</scope>
    <source>
        <strain evidence="2 3">DSM 15269</strain>
    </source>
</reference>
<name>A0A1G9ZK13_9BACT</name>
<dbReference type="EMBL" id="FNIN01000001">
    <property type="protein sequence ID" value="SDN21351.1"/>
    <property type="molecule type" value="Genomic_DNA"/>
</dbReference>
<dbReference type="STRING" id="206665.SAMN04488516_10149"/>
<accession>A0A1G9ZK13</accession>
<dbReference type="Proteomes" id="UP000199602">
    <property type="component" value="Unassembled WGS sequence"/>
</dbReference>
<gene>
    <name evidence="2" type="ORF">SAMN04488516_10149</name>
</gene>
<evidence type="ECO:0000256" key="1">
    <source>
        <dbReference type="SAM" id="SignalP"/>
    </source>
</evidence>
<sequence>MKKLLAVCCMLGLLIGCGSSGPDLKEGQWKIKTKVIAKGLPFSMPSGSYTVCLTKDNYIPKQGIEKKNEHCKITDQSVSGNTVHWKMECDDNGVKMTMTSEITYSGDTLNGKYVTQYGGMSFTTEVSGKWIGKCE</sequence>
<dbReference type="PROSITE" id="PS51257">
    <property type="entry name" value="PROKAR_LIPOPROTEIN"/>
    <property type="match status" value="1"/>
</dbReference>
<organism evidence="2 3">
    <name type="scientific">Desulfonauticus submarinus</name>
    <dbReference type="NCBI Taxonomy" id="206665"/>
    <lineage>
        <taxon>Bacteria</taxon>
        <taxon>Pseudomonadati</taxon>
        <taxon>Thermodesulfobacteriota</taxon>
        <taxon>Desulfovibrionia</taxon>
        <taxon>Desulfovibrionales</taxon>
        <taxon>Desulfonauticaceae</taxon>
        <taxon>Desulfonauticus</taxon>
    </lineage>
</organism>
<feature type="chain" id="PRO_5011450119" description="Lipocalin-like domain-containing protein" evidence="1">
    <location>
        <begin position="21"/>
        <end position="135"/>
    </location>
</feature>
<keyword evidence="1" id="KW-0732">Signal</keyword>
<evidence type="ECO:0008006" key="4">
    <source>
        <dbReference type="Google" id="ProtNLM"/>
    </source>
</evidence>